<dbReference type="PROSITE" id="PS50979">
    <property type="entry name" value="BC"/>
    <property type="match status" value="1"/>
</dbReference>
<evidence type="ECO:0000313" key="16">
    <source>
        <dbReference type="EMBL" id="CAD2075901.1"/>
    </source>
</evidence>
<dbReference type="EC" id="6.3.4.14" evidence="4 13"/>
<dbReference type="InterPro" id="IPR051602">
    <property type="entry name" value="ACC_Biotin_Carboxylase"/>
</dbReference>
<dbReference type="NCBIfam" id="NF006367">
    <property type="entry name" value="PRK08591.1"/>
    <property type="match status" value="1"/>
</dbReference>
<gene>
    <name evidence="16" type="primary">cfiB</name>
    <name evidence="16" type="ORF">JEOPIN946_01121</name>
</gene>
<evidence type="ECO:0000256" key="7">
    <source>
        <dbReference type="ARBA" id="ARBA00022741"/>
    </source>
</evidence>
<keyword evidence="13" id="KW-0276">Fatty acid metabolism</keyword>
<dbReference type="InterPro" id="IPR004549">
    <property type="entry name" value="Acetyl_CoA_COase_biotin_COase"/>
</dbReference>
<accession>A0A6V7RFF5</accession>
<evidence type="ECO:0000256" key="8">
    <source>
        <dbReference type="ARBA" id="ARBA00022840"/>
    </source>
</evidence>
<dbReference type="EMBL" id="CAJEWB010000010">
    <property type="protein sequence ID" value="CAD2075901.1"/>
    <property type="molecule type" value="Genomic_DNA"/>
</dbReference>
<dbReference type="Pfam" id="PF02785">
    <property type="entry name" value="Biotin_carb_C"/>
    <property type="match status" value="1"/>
</dbReference>
<dbReference type="NCBIfam" id="TIGR00514">
    <property type="entry name" value="accC"/>
    <property type="match status" value="1"/>
</dbReference>
<dbReference type="SUPFAM" id="SSF51246">
    <property type="entry name" value="Rudiment single hybrid motif"/>
    <property type="match status" value="1"/>
</dbReference>
<keyword evidence="9" id="KW-0460">Magnesium</keyword>
<dbReference type="InterPro" id="IPR016185">
    <property type="entry name" value="PreATP-grasp_dom_sf"/>
</dbReference>
<dbReference type="PANTHER" id="PTHR48095">
    <property type="entry name" value="PYRUVATE CARBOXYLASE SUBUNIT A"/>
    <property type="match status" value="1"/>
</dbReference>
<dbReference type="PANTHER" id="PTHR48095:SF2">
    <property type="entry name" value="BIOTIN CARBOXYLASE, CHLOROPLASTIC"/>
    <property type="match status" value="1"/>
</dbReference>
<dbReference type="PROSITE" id="PS00866">
    <property type="entry name" value="CPSASE_1"/>
    <property type="match status" value="1"/>
</dbReference>
<dbReference type="InterPro" id="IPR005482">
    <property type="entry name" value="Biotin_COase_C"/>
</dbReference>
<evidence type="ECO:0000256" key="11">
    <source>
        <dbReference type="ARBA" id="ARBA00048600"/>
    </source>
</evidence>
<comment type="function">
    <text evidence="1 13">This protein is a component of the acetyl coenzyme A carboxylase complex; first, biotin carboxylase catalyzes the carboxylation of the carrier protein and then the transcarboxylase transfers the carboxyl group to form malonyl-CoA.</text>
</comment>
<name>A0A6V7RFF5_9BACL</name>
<protein>
    <recommendedName>
        <fullName evidence="4 13">Biotin carboxylase</fullName>
        <ecNumber evidence="4 13">6.3.4.14</ecNumber>
    </recommendedName>
    <alternativeName>
        <fullName evidence="13">Acetyl-coenzyme A carboxylase biotin carboxylase subunit A</fullName>
    </alternativeName>
</protein>
<comment type="caution">
    <text evidence="16">The sequence shown here is derived from an EMBL/GenBank/DDBJ whole genome shotgun (WGS) entry which is preliminary data.</text>
</comment>
<evidence type="ECO:0000256" key="1">
    <source>
        <dbReference type="ARBA" id="ARBA00003761"/>
    </source>
</evidence>
<dbReference type="Pfam" id="PF02786">
    <property type="entry name" value="CPSase_L_D2"/>
    <property type="match status" value="1"/>
</dbReference>
<dbReference type="GO" id="GO:0046872">
    <property type="term" value="F:metal ion binding"/>
    <property type="evidence" value="ECO:0007669"/>
    <property type="project" value="UniProtKB-KW"/>
</dbReference>
<keyword evidence="13" id="KW-0443">Lipid metabolism</keyword>
<keyword evidence="5 13" id="KW-0436">Ligase</keyword>
<sequence>MIKKVLIANRGEIAVRIIRACHELGLETVSIYSEADRDSLHRKLATESYCIGPKLSKDSYLDMISIITIAEKTNCDAIHPGYGFLAENSDFAEMCAASNIAFIGPSHETISLMGVKDVAKQTMIKANVPTVPGSDGVVQSVEHAKKIGQEIGYPLIIKASHGGGGKGIRVAHNEDELVQNYRLTKQEAESAFGNSDLYIEKYITNFRHIEIQILGDYHGNVIHLGERDCTVQRRMQKLVEEAPSPIIDVETRKEMGETAVRAAKSINYVNAGTIEFIYDLDSNEYYFMEMNTRIQVEHPVTEMITGIDLVRMQLKVAMREPIPFKQEDIEFKGHAFEFRINAENPFKNFMPSAGKITEFLAPGGFGVRLDTASYAGYIIPPYYDSMIAKLIVFGDDRTDALRIAKRALDEFEIKGIDTTIPFHRRIIENDDFLNNDYNTNFLEQHDIIN</sequence>
<dbReference type="GO" id="GO:0004075">
    <property type="term" value="F:biotin carboxylase activity"/>
    <property type="evidence" value="ECO:0007669"/>
    <property type="project" value="UniProtKB-EC"/>
</dbReference>
<dbReference type="Proteomes" id="UP000588186">
    <property type="component" value="Unassembled WGS sequence"/>
</dbReference>
<evidence type="ECO:0000313" key="17">
    <source>
        <dbReference type="Proteomes" id="UP000588186"/>
    </source>
</evidence>
<dbReference type="GO" id="GO:2001295">
    <property type="term" value="P:malonyl-CoA biosynthetic process"/>
    <property type="evidence" value="ECO:0007669"/>
    <property type="project" value="UniProtKB-UniPathway"/>
</dbReference>
<keyword evidence="6" id="KW-0479">Metal-binding</keyword>
<dbReference type="GO" id="GO:0006633">
    <property type="term" value="P:fatty acid biosynthetic process"/>
    <property type="evidence" value="ECO:0007669"/>
    <property type="project" value="UniProtKB-KW"/>
</dbReference>
<evidence type="ECO:0000256" key="13">
    <source>
        <dbReference type="RuleBase" id="RU365063"/>
    </source>
</evidence>
<dbReference type="InterPro" id="IPR005481">
    <property type="entry name" value="BC-like_N"/>
</dbReference>
<evidence type="ECO:0000256" key="5">
    <source>
        <dbReference type="ARBA" id="ARBA00022598"/>
    </source>
</evidence>
<dbReference type="UniPathway" id="UPA00655">
    <property type="reaction ID" value="UER00711"/>
</dbReference>
<evidence type="ECO:0000256" key="9">
    <source>
        <dbReference type="ARBA" id="ARBA00022842"/>
    </source>
</evidence>
<evidence type="ECO:0000256" key="2">
    <source>
        <dbReference type="ARBA" id="ARBA00004956"/>
    </source>
</evidence>
<comment type="catalytic activity">
    <reaction evidence="11 13">
        <text>N(6)-biotinyl-L-lysyl-[protein] + hydrogencarbonate + ATP = N(6)-carboxybiotinyl-L-lysyl-[protein] + ADP + phosphate + H(+)</text>
        <dbReference type="Rhea" id="RHEA:13501"/>
        <dbReference type="Rhea" id="RHEA-COMP:10505"/>
        <dbReference type="Rhea" id="RHEA-COMP:10506"/>
        <dbReference type="ChEBI" id="CHEBI:15378"/>
        <dbReference type="ChEBI" id="CHEBI:17544"/>
        <dbReference type="ChEBI" id="CHEBI:30616"/>
        <dbReference type="ChEBI" id="CHEBI:43474"/>
        <dbReference type="ChEBI" id="CHEBI:83144"/>
        <dbReference type="ChEBI" id="CHEBI:83145"/>
        <dbReference type="ChEBI" id="CHEBI:456216"/>
        <dbReference type="EC" id="6.3.4.14"/>
    </reaction>
</comment>
<dbReference type="PROSITE" id="PS50975">
    <property type="entry name" value="ATP_GRASP"/>
    <property type="match status" value="1"/>
</dbReference>
<reference evidence="16 17" key="1">
    <citation type="submission" date="2020-07" db="EMBL/GenBank/DDBJ databases">
        <authorList>
            <person name="Criscuolo A."/>
        </authorList>
    </citation>
    <scope>NUCLEOTIDE SEQUENCE [LARGE SCALE GENOMIC DNA]</scope>
    <source>
        <strain evidence="16">CIP107946</strain>
    </source>
</reference>
<dbReference type="PROSITE" id="PS00867">
    <property type="entry name" value="CPSASE_2"/>
    <property type="match status" value="1"/>
</dbReference>
<evidence type="ECO:0000259" key="14">
    <source>
        <dbReference type="PROSITE" id="PS50975"/>
    </source>
</evidence>
<dbReference type="InterPro" id="IPR005479">
    <property type="entry name" value="CPAse_ATP-bd"/>
</dbReference>
<evidence type="ECO:0000256" key="6">
    <source>
        <dbReference type="ARBA" id="ARBA00022723"/>
    </source>
</evidence>
<keyword evidence="13" id="KW-0444">Lipid biosynthesis</keyword>
<dbReference type="InterPro" id="IPR011761">
    <property type="entry name" value="ATP-grasp"/>
</dbReference>
<dbReference type="SUPFAM" id="SSF52440">
    <property type="entry name" value="PreATP-grasp domain"/>
    <property type="match status" value="1"/>
</dbReference>
<dbReference type="Gene3D" id="3.30.470.20">
    <property type="entry name" value="ATP-grasp fold, B domain"/>
    <property type="match status" value="1"/>
</dbReference>
<organism evidence="16 17">
    <name type="scientific">Phocicoccus pinnipedialis</name>
    <dbReference type="NCBI Taxonomy" id="110845"/>
    <lineage>
        <taxon>Bacteria</taxon>
        <taxon>Bacillati</taxon>
        <taxon>Bacillota</taxon>
        <taxon>Bacilli</taxon>
        <taxon>Bacillales</taxon>
        <taxon>Salinicoccaceae</taxon>
        <taxon>Phocicoccus</taxon>
    </lineage>
</organism>
<evidence type="ECO:0000256" key="3">
    <source>
        <dbReference type="ARBA" id="ARBA00011750"/>
    </source>
</evidence>
<dbReference type="SMART" id="SM00878">
    <property type="entry name" value="Biotin_carb_C"/>
    <property type="match status" value="1"/>
</dbReference>
<proteinExistence type="predicted"/>
<feature type="domain" description="Biotin carboxylation" evidence="15">
    <location>
        <begin position="1"/>
        <end position="447"/>
    </location>
</feature>
<feature type="domain" description="ATP-grasp" evidence="14">
    <location>
        <begin position="120"/>
        <end position="318"/>
    </location>
</feature>
<keyword evidence="8 12" id="KW-0067">ATP-binding</keyword>
<dbReference type="AlphaFoldDB" id="A0A6V7RFF5"/>
<comment type="pathway">
    <text evidence="2 13">Lipid metabolism; malonyl-CoA biosynthesis; malonyl-CoA from acetyl-CoA: step 1/1.</text>
</comment>
<dbReference type="InterPro" id="IPR011764">
    <property type="entry name" value="Biotin_carboxylation_dom"/>
</dbReference>
<dbReference type="GO" id="GO:0005524">
    <property type="term" value="F:ATP binding"/>
    <property type="evidence" value="ECO:0007669"/>
    <property type="project" value="UniProtKB-UniRule"/>
</dbReference>
<evidence type="ECO:0000259" key="15">
    <source>
        <dbReference type="PROSITE" id="PS50979"/>
    </source>
</evidence>
<dbReference type="InterPro" id="IPR011054">
    <property type="entry name" value="Rudment_hybrid_motif"/>
</dbReference>
<dbReference type="Pfam" id="PF00289">
    <property type="entry name" value="Biotin_carb_N"/>
    <property type="match status" value="1"/>
</dbReference>
<keyword evidence="10 13" id="KW-0092">Biotin</keyword>
<evidence type="ECO:0000256" key="12">
    <source>
        <dbReference type="PROSITE-ProRule" id="PRU00409"/>
    </source>
</evidence>
<keyword evidence="17" id="KW-1185">Reference proteome</keyword>
<keyword evidence="13" id="KW-0275">Fatty acid biosynthesis</keyword>
<dbReference type="SUPFAM" id="SSF56059">
    <property type="entry name" value="Glutathione synthetase ATP-binding domain-like"/>
    <property type="match status" value="1"/>
</dbReference>
<dbReference type="FunFam" id="3.30.1490.20:FF:000018">
    <property type="entry name" value="Biotin carboxylase"/>
    <property type="match status" value="1"/>
</dbReference>
<dbReference type="FunFam" id="3.40.50.20:FF:000010">
    <property type="entry name" value="Propionyl-CoA carboxylase subunit alpha"/>
    <property type="match status" value="1"/>
</dbReference>
<keyword evidence="7 12" id="KW-0547">Nucleotide-binding</keyword>
<evidence type="ECO:0000256" key="4">
    <source>
        <dbReference type="ARBA" id="ARBA00013263"/>
    </source>
</evidence>
<evidence type="ECO:0000256" key="10">
    <source>
        <dbReference type="ARBA" id="ARBA00023267"/>
    </source>
</evidence>
<comment type="subunit">
    <text evidence="3 13">Acetyl-CoA carboxylase is a heterohexamer of biotin carboxyl carrier protein, biotin carboxylase and the two subunits of carboxyl transferase in a 2:2 complex.</text>
</comment>